<keyword evidence="1" id="KW-0812">Transmembrane</keyword>
<feature type="transmembrane region" description="Helical" evidence="1">
    <location>
        <begin position="214"/>
        <end position="233"/>
    </location>
</feature>
<reference evidence="2 3" key="1">
    <citation type="journal article" date="2016" name="Mol. Biol. Evol.">
        <title>Comparative Genomics of Early-Diverging Mushroom-Forming Fungi Provides Insights into the Origins of Lignocellulose Decay Capabilities.</title>
        <authorList>
            <person name="Nagy L.G."/>
            <person name="Riley R."/>
            <person name="Tritt A."/>
            <person name="Adam C."/>
            <person name="Daum C."/>
            <person name="Floudas D."/>
            <person name="Sun H."/>
            <person name="Yadav J.S."/>
            <person name="Pangilinan J."/>
            <person name="Larsson K.H."/>
            <person name="Matsuura K."/>
            <person name="Barry K."/>
            <person name="Labutti K."/>
            <person name="Kuo R."/>
            <person name="Ohm R.A."/>
            <person name="Bhattacharya S.S."/>
            <person name="Shirouzu T."/>
            <person name="Yoshinaga Y."/>
            <person name="Martin F.M."/>
            <person name="Grigoriev I.V."/>
            <person name="Hibbett D.S."/>
        </authorList>
    </citation>
    <scope>NUCLEOTIDE SEQUENCE [LARGE SCALE GENOMIC DNA]</scope>
    <source>
        <strain evidence="2 3">HHB12029</strain>
    </source>
</reference>
<evidence type="ECO:0000313" key="3">
    <source>
        <dbReference type="Proteomes" id="UP000077266"/>
    </source>
</evidence>
<protein>
    <submittedName>
        <fullName evidence="2">Uncharacterized protein</fullName>
    </submittedName>
</protein>
<feature type="transmembrane region" description="Helical" evidence="1">
    <location>
        <begin position="119"/>
        <end position="140"/>
    </location>
</feature>
<organism evidence="2 3">
    <name type="scientific">Exidia glandulosa HHB12029</name>
    <dbReference type="NCBI Taxonomy" id="1314781"/>
    <lineage>
        <taxon>Eukaryota</taxon>
        <taxon>Fungi</taxon>
        <taxon>Dikarya</taxon>
        <taxon>Basidiomycota</taxon>
        <taxon>Agaricomycotina</taxon>
        <taxon>Agaricomycetes</taxon>
        <taxon>Auriculariales</taxon>
        <taxon>Exidiaceae</taxon>
        <taxon>Exidia</taxon>
    </lineage>
</organism>
<proteinExistence type="predicted"/>
<evidence type="ECO:0000256" key="1">
    <source>
        <dbReference type="SAM" id="Phobius"/>
    </source>
</evidence>
<feature type="transmembrane region" description="Helical" evidence="1">
    <location>
        <begin position="160"/>
        <end position="179"/>
    </location>
</feature>
<name>A0A166BM83_EXIGL</name>
<keyword evidence="1" id="KW-0472">Membrane</keyword>
<dbReference type="InParanoid" id="A0A166BM83"/>
<feature type="transmembrane region" description="Helical" evidence="1">
    <location>
        <begin position="9"/>
        <end position="31"/>
    </location>
</feature>
<dbReference type="Proteomes" id="UP000077266">
    <property type="component" value="Unassembled WGS sequence"/>
</dbReference>
<dbReference type="EMBL" id="KV425888">
    <property type="protein sequence ID" value="KZW02400.1"/>
    <property type="molecule type" value="Genomic_DNA"/>
</dbReference>
<dbReference type="AlphaFoldDB" id="A0A166BM83"/>
<keyword evidence="1" id="KW-1133">Transmembrane helix</keyword>
<dbReference type="OrthoDB" id="2575000at2759"/>
<accession>A0A166BM83</accession>
<sequence length="243" mass="25924">MIADLSKAIILYLAPLLALTSFLLNLFVFLAPTVLFNDSVSLASVTPALLDLATNASVKAHGEIDGPSLYVGLLGSCARKTNKEVLFCTTPSFAAVYNTSVLPTSIPNFLTAPVSATPVFAILALLLFAVFLPLFTLSALREKLPGKMNALFSRPMLGSFVAWAGVLSWLILAAVYLVMRMWLGRSVEDINAQIVNLGKGAPQLHAEISNGFTMIWVAQAFAAVPVVCSLMKLHMSNAPVGKV</sequence>
<gene>
    <name evidence="2" type="ORF">EXIGLDRAFT_601897</name>
</gene>
<evidence type="ECO:0000313" key="2">
    <source>
        <dbReference type="EMBL" id="KZW02400.1"/>
    </source>
</evidence>
<keyword evidence="3" id="KW-1185">Reference proteome</keyword>